<name>A0AAW0D3R5_9AGAR</name>
<evidence type="ECO:0000313" key="2">
    <source>
        <dbReference type="EMBL" id="KAK7045199.1"/>
    </source>
</evidence>
<protein>
    <recommendedName>
        <fullName evidence="4">Secreted protein</fullName>
    </recommendedName>
</protein>
<evidence type="ECO:0000256" key="1">
    <source>
        <dbReference type="SAM" id="SignalP"/>
    </source>
</evidence>
<reference evidence="2 3" key="1">
    <citation type="journal article" date="2024" name="J Genomics">
        <title>Draft genome sequencing and assembly of Favolaschia claudopus CIRM-BRFM 2984 isolated from oak limbs.</title>
        <authorList>
            <person name="Navarro D."/>
            <person name="Drula E."/>
            <person name="Chaduli D."/>
            <person name="Cazenave R."/>
            <person name="Ahrendt S."/>
            <person name="Wang J."/>
            <person name="Lipzen A."/>
            <person name="Daum C."/>
            <person name="Barry K."/>
            <person name="Grigoriev I.V."/>
            <person name="Favel A."/>
            <person name="Rosso M.N."/>
            <person name="Martin F."/>
        </authorList>
    </citation>
    <scope>NUCLEOTIDE SEQUENCE [LARGE SCALE GENOMIC DNA]</scope>
    <source>
        <strain evidence="2 3">CIRM-BRFM 2984</strain>
    </source>
</reference>
<accession>A0AAW0D3R5</accession>
<gene>
    <name evidence="2" type="ORF">R3P38DRAFT_189916</name>
</gene>
<organism evidence="2 3">
    <name type="scientific">Favolaschia claudopus</name>
    <dbReference type="NCBI Taxonomy" id="2862362"/>
    <lineage>
        <taxon>Eukaryota</taxon>
        <taxon>Fungi</taxon>
        <taxon>Dikarya</taxon>
        <taxon>Basidiomycota</taxon>
        <taxon>Agaricomycotina</taxon>
        <taxon>Agaricomycetes</taxon>
        <taxon>Agaricomycetidae</taxon>
        <taxon>Agaricales</taxon>
        <taxon>Marasmiineae</taxon>
        <taxon>Mycenaceae</taxon>
        <taxon>Favolaschia</taxon>
    </lineage>
</organism>
<feature type="chain" id="PRO_5043956698" description="Secreted protein" evidence="1">
    <location>
        <begin position="23"/>
        <end position="77"/>
    </location>
</feature>
<dbReference type="Proteomes" id="UP001362999">
    <property type="component" value="Unassembled WGS sequence"/>
</dbReference>
<sequence>MRSRCSSMGFLLTSFHATPGFAAIQPCSTCIPLLRSLTSNTTAREPQFSNLWSVGHVAAKVANLAASLELPHSSQSW</sequence>
<comment type="caution">
    <text evidence="2">The sequence shown here is derived from an EMBL/GenBank/DDBJ whole genome shotgun (WGS) entry which is preliminary data.</text>
</comment>
<keyword evidence="1" id="KW-0732">Signal</keyword>
<evidence type="ECO:0008006" key="4">
    <source>
        <dbReference type="Google" id="ProtNLM"/>
    </source>
</evidence>
<evidence type="ECO:0000313" key="3">
    <source>
        <dbReference type="Proteomes" id="UP001362999"/>
    </source>
</evidence>
<keyword evidence="3" id="KW-1185">Reference proteome</keyword>
<proteinExistence type="predicted"/>
<feature type="signal peptide" evidence="1">
    <location>
        <begin position="1"/>
        <end position="22"/>
    </location>
</feature>
<dbReference type="EMBL" id="JAWWNJ010000011">
    <property type="protein sequence ID" value="KAK7045199.1"/>
    <property type="molecule type" value="Genomic_DNA"/>
</dbReference>
<dbReference type="AlphaFoldDB" id="A0AAW0D3R5"/>